<evidence type="ECO:0000313" key="9">
    <source>
        <dbReference type="Proteomes" id="UP000662914"/>
    </source>
</evidence>
<dbReference type="SUPFAM" id="SSF51735">
    <property type="entry name" value="NAD(P)-binding Rossmann-fold domains"/>
    <property type="match status" value="1"/>
</dbReference>
<dbReference type="GO" id="GO:0005829">
    <property type="term" value="C:cytosol"/>
    <property type="evidence" value="ECO:0007669"/>
    <property type="project" value="TreeGrafter"/>
</dbReference>
<dbReference type="GO" id="GO:0008831">
    <property type="term" value="F:dTDP-4-dehydrorhamnose reductase activity"/>
    <property type="evidence" value="ECO:0007669"/>
    <property type="project" value="UniProtKB-EC"/>
</dbReference>
<comment type="catalytic activity">
    <reaction evidence="5 6">
        <text>dTDP-beta-L-rhamnose + NADP(+) = dTDP-4-dehydro-beta-L-rhamnose + NADPH + H(+)</text>
        <dbReference type="Rhea" id="RHEA:21796"/>
        <dbReference type="ChEBI" id="CHEBI:15378"/>
        <dbReference type="ChEBI" id="CHEBI:57510"/>
        <dbReference type="ChEBI" id="CHEBI:57783"/>
        <dbReference type="ChEBI" id="CHEBI:58349"/>
        <dbReference type="ChEBI" id="CHEBI:62830"/>
        <dbReference type="EC" id="1.1.1.133"/>
    </reaction>
</comment>
<name>A0A809RSJ8_9PROT</name>
<feature type="domain" description="RmlD-like substrate binding" evidence="7">
    <location>
        <begin position="1"/>
        <end position="289"/>
    </location>
</feature>
<evidence type="ECO:0000259" key="7">
    <source>
        <dbReference type="Pfam" id="PF04321"/>
    </source>
</evidence>
<sequence length="291" mass="31480">MNILLTGKNGQVGWELARALLPLGRIHAFGHAELDLTDAAAVRRKLDEVRPDAIVNAAAYTAVDKAESEPEQAHAVNAVAPALLAEESAKRGALFIHYSTDYVYDGAKAVPYVETDATNPLGAYGRSKLAGEAGIRAAGCDHLIFRTSWVYAARGANFLRTILRLAAEREELRVVNDQIGAPAWARLIAEATAHALRQVMQERSGGKFESGVFHLTAAGETSWHGFASAIVEGRKGLRVKTVTPITTAEYPLPAPRPANSRLDTGAFRARFGLALSDWRDCLQLCLEELPQ</sequence>
<evidence type="ECO:0000256" key="4">
    <source>
        <dbReference type="ARBA" id="ARBA00017099"/>
    </source>
</evidence>
<dbReference type="Gene3D" id="3.90.25.10">
    <property type="entry name" value="UDP-galactose 4-epimerase, domain 1"/>
    <property type="match status" value="1"/>
</dbReference>
<organism evidence="8 9">
    <name type="scientific">Candidatus Desulfobacillus denitrificans</name>
    <dbReference type="NCBI Taxonomy" id="2608985"/>
    <lineage>
        <taxon>Bacteria</taxon>
        <taxon>Pseudomonadati</taxon>
        <taxon>Pseudomonadota</taxon>
        <taxon>Betaproteobacteria</taxon>
        <taxon>Candidatus Desulfobacillus</taxon>
    </lineage>
</organism>
<dbReference type="AlphaFoldDB" id="A0A809RSJ8"/>
<proteinExistence type="inferred from homology"/>
<evidence type="ECO:0000256" key="5">
    <source>
        <dbReference type="ARBA" id="ARBA00048200"/>
    </source>
</evidence>
<dbReference type="PANTHER" id="PTHR10491:SF4">
    <property type="entry name" value="METHIONINE ADENOSYLTRANSFERASE 2 SUBUNIT BETA"/>
    <property type="match status" value="1"/>
</dbReference>
<evidence type="ECO:0000256" key="1">
    <source>
        <dbReference type="ARBA" id="ARBA00004781"/>
    </source>
</evidence>
<keyword evidence="6" id="KW-0560">Oxidoreductase</keyword>
<dbReference type="PANTHER" id="PTHR10491">
    <property type="entry name" value="DTDP-4-DEHYDRORHAMNOSE REDUCTASE"/>
    <property type="match status" value="1"/>
</dbReference>
<dbReference type="CDD" id="cd05254">
    <property type="entry name" value="dTDP_HR_like_SDR_e"/>
    <property type="match status" value="1"/>
</dbReference>
<keyword evidence="6" id="KW-0521">NADP</keyword>
<protein>
    <recommendedName>
        <fullName evidence="4 6">dTDP-4-dehydrorhamnose reductase</fullName>
        <ecNumber evidence="3 6">1.1.1.133</ecNumber>
    </recommendedName>
</protein>
<comment type="pathway">
    <text evidence="1 6">Carbohydrate biosynthesis; dTDP-L-rhamnose biosynthesis.</text>
</comment>
<evidence type="ECO:0000313" key="8">
    <source>
        <dbReference type="EMBL" id="BBO19437.1"/>
    </source>
</evidence>
<evidence type="ECO:0000256" key="2">
    <source>
        <dbReference type="ARBA" id="ARBA00010944"/>
    </source>
</evidence>
<dbReference type="InterPro" id="IPR036291">
    <property type="entry name" value="NAD(P)-bd_dom_sf"/>
</dbReference>
<dbReference type="InterPro" id="IPR005913">
    <property type="entry name" value="dTDP_dehydrorham_reduct"/>
</dbReference>
<dbReference type="KEGG" id="ddz:DSYM_01360"/>
<dbReference type="EMBL" id="AP021857">
    <property type="protein sequence ID" value="BBO19437.1"/>
    <property type="molecule type" value="Genomic_DNA"/>
</dbReference>
<evidence type="ECO:0000256" key="3">
    <source>
        <dbReference type="ARBA" id="ARBA00012929"/>
    </source>
</evidence>
<accession>A0A809RSJ8</accession>
<dbReference type="EC" id="1.1.1.133" evidence="3 6"/>
<dbReference type="NCBIfam" id="TIGR01214">
    <property type="entry name" value="rmlD"/>
    <property type="match status" value="1"/>
</dbReference>
<comment type="function">
    <text evidence="6">Catalyzes the reduction of dTDP-6-deoxy-L-lyxo-4-hexulose to yield dTDP-L-rhamnose.</text>
</comment>
<comment type="similarity">
    <text evidence="2 6">Belongs to the dTDP-4-dehydrorhamnose reductase family.</text>
</comment>
<dbReference type="InterPro" id="IPR029903">
    <property type="entry name" value="RmlD-like-bd"/>
</dbReference>
<dbReference type="Pfam" id="PF04321">
    <property type="entry name" value="RmlD_sub_bind"/>
    <property type="match status" value="1"/>
</dbReference>
<gene>
    <name evidence="8" type="ORF">DSYM_01360</name>
</gene>
<reference evidence="8" key="1">
    <citation type="journal article" name="DNA Res.">
        <title>The physiological potential of anammox bacteria as revealed by their core genome structure.</title>
        <authorList>
            <person name="Okubo T."/>
            <person name="Toyoda A."/>
            <person name="Fukuhara K."/>
            <person name="Uchiyama I."/>
            <person name="Harigaya Y."/>
            <person name="Kuroiwa M."/>
            <person name="Suzuki T."/>
            <person name="Murakami Y."/>
            <person name="Suwa Y."/>
            <person name="Takami H."/>
        </authorList>
    </citation>
    <scope>NUCLEOTIDE SEQUENCE</scope>
    <source>
        <strain evidence="8">317325-3</strain>
    </source>
</reference>
<dbReference type="GO" id="GO:0019305">
    <property type="term" value="P:dTDP-rhamnose biosynthetic process"/>
    <property type="evidence" value="ECO:0007669"/>
    <property type="project" value="UniProtKB-UniPathway"/>
</dbReference>
<evidence type="ECO:0000256" key="6">
    <source>
        <dbReference type="RuleBase" id="RU364082"/>
    </source>
</evidence>
<dbReference type="NCBIfam" id="NF007440">
    <property type="entry name" value="PRK09987.1"/>
    <property type="match status" value="1"/>
</dbReference>
<dbReference type="Gene3D" id="3.40.50.720">
    <property type="entry name" value="NAD(P)-binding Rossmann-like Domain"/>
    <property type="match status" value="1"/>
</dbReference>
<dbReference type="Proteomes" id="UP000662914">
    <property type="component" value="Chromosome"/>
</dbReference>
<comment type="cofactor">
    <cofactor evidence="6">
        <name>Mg(2+)</name>
        <dbReference type="ChEBI" id="CHEBI:18420"/>
    </cofactor>
    <text evidence="6">Binds 1 Mg(2+) ion per monomer.</text>
</comment>
<dbReference type="UniPathway" id="UPA00124"/>